<keyword evidence="2" id="KW-1185">Reference proteome</keyword>
<dbReference type="EMBL" id="JAFHDT010000012">
    <property type="protein sequence ID" value="KAI7802809.1"/>
    <property type="molecule type" value="Genomic_DNA"/>
</dbReference>
<gene>
    <name evidence="1" type="ORF">IRJ41_019381</name>
</gene>
<evidence type="ECO:0000313" key="1">
    <source>
        <dbReference type="EMBL" id="KAI7802809.1"/>
    </source>
</evidence>
<proteinExistence type="predicted"/>
<protein>
    <submittedName>
        <fullName evidence="1">Uncharacterized protein</fullName>
    </submittedName>
</protein>
<reference evidence="1" key="1">
    <citation type="submission" date="2021-02" db="EMBL/GenBank/DDBJ databases">
        <title>Comparative genomics reveals that relaxation of natural selection precedes convergent phenotypic evolution of cavefish.</title>
        <authorList>
            <person name="Peng Z."/>
        </authorList>
    </citation>
    <scope>NUCLEOTIDE SEQUENCE</scope>
    <source>
        <tissue evidence="1">Muscle</tissue>
    </source>
</reference>
<dbReference type="AlphaFoldDB" id="A0A9W7TVC6"/>
<name>A0A9W7TVC6_TRIRA</name>
<evidence type="ECO:0000313" key="2">
    <source>
        <dbReference type="Proteomes" id="UP001059041"/>
    </source>
</evidence>
<accession>A0A9W7TVC6</accession>
<comment type="caution">
    <text evidence="1">The sequence shown here is derived from an EMBL/GenBank/DDBJ whole genome shotgun (WGS) entry which is preliminary data.</text>
</comment>
<organism evidence="1 2">
    <name type="scientific">Triplophysa rosa</name>
    <name type="common">Cave loach</name>
    <dbReference type="NCBI Taxonomy" id="992332"/>
    <lineage>
        <taxon>Eukaryota</taxon>
        <taxon>Metazoa</taxon>
        <taxon>Chordata</taxon>
        <taxon>Craniata</taxon>
        <taxon>Vertebrata</taxon>
        <taxon>Euteleostomi</taxon>
        <taxon>Actinopterygii</taxon>
        <taxon>Neopterygii</taxon>
        <taxon>Teleostei</taxon>
        <taxon>Ostariophysi</taxon>
        <taxon>Cypriniformes</taxon>
        <taxon>Nemacheilidae</taxon>
        <taxon>Triplophysa</taxon>
    </lineage>
</organism>
<dbReference type="Proteomes" id="UP001059041">
    <property type="component" value="Linkage Group LG12"/>
</dbReference>
<sequence length="217" mass="24885">MVNSMQGDLWYMEIEIAHSKNETCRLSKLKQRSESFLRVLEFGRVPTAKHYRHCELSHLCIWQMLLSKQCIQPVTYQSACELLRIVTDDDGEVDHDPGGQGDQGGWHENLLAVGDQGRHHEPPSGKDKSTFISTPRCIPVSKKPSFLRPSLPKCSLNFFANMSANGKLQKVRASRDQLVLRCSGSLFLLRISVRSHYTRRRGRQMDRVDVDDGRVWY</sequence>